<dbReference type="PROSITE" id="PS50902">
    <property type="entry name" value="FLAVODOXIN_LIKE"/>
    <property type="match status" value="1"/>
</dbReference>
<dbReference type="SUPFAM" id="SSF52218">
    <property type="entry name" value="Flavoproteins"/>
    <property type="match status" value="1"/>
</dbReference>
<dbReference type="Proteomes" id="UP000885664">
    <property type="component" value="Unassembled WGS sequence"/>
</dbReference>
<gene>
    <name evidence="2" type="ORF">ENO36_03740</name>
</gene>
<dbReference type="Pfam" id="PF19583">
    <property type="entry name" value="ODP"/>
    <property type="match status" value="1"/>
</dbReference>
<dbReference type="PANTHER" id="PTHR43717">
    <property type="entry name" value="ANAEROBIC NITRIC OXIDE REDUCTASE FLAVORUBREDOXIN"/>
    <property type="match status" value="1"/>
</dbReference>
<accession>A0A7C2ULK2</accession>
<evidence type="ECO:0000313" key="2">
    <source>
        <dbReference type="EMBL" id="HEU97949.1"/>
    </source>
</evidence>
<dbReference type="InterPro" id="IPR008254">
    <property type="entry name" value="Flavodoxin/NO_synth"/>
</dbReference>
<dbReference type="GO" id="GO:0016491">
    <property type="term" value="F:oxidoreductase activity"/>
    <property type="evidence" value="ECO:0007669"/>
    <property type="project" value="InterPro"/>
</dbReference>
<dbReference type="GO" id="GO:0046872">
    <property type="term" value="F:metal ion binding"/>
    <property type="evidence" value="ECO:0007669"/>
    <property type="project" value="InterPro"/>
</dbReference>
<protein>
    <submittedName>
        <fullName evidence="2">FprA family A-type flavoprotein</fullName>
    </submittedName>
</protein>
<proteinExistence type="predicted"/>
<dbReference type="InterPro" id="IPR036866">
    <property type="entry name" value="RibonucZ/Hydroxyglut_hydro"/>
</dbReference>
<dbReference type="EMBL" id="DSFE01000082">
    <property type="protein sequence ID" value="HEU97949.1"/>
    <property type="molecule type" value="Genomic_DNA"/>
</dbReference>
<dbReference type="InterPro" id="IPR045761">
    <property type="entry name" value="ODP_dom"/>
</dbReference>
<sequence>MAIVEGVEIEDNVFWVGAKDYSRTIFDSLIRLQKGTSYNSYLVIGDNEAALIDTVNPGFEDIMEKRIRSVVEPEKIKYIVMNHAEPDYAGGIERALTLSKGAKLITTQLGSKFATLFYNIPQDRIKVVKEGEKIDLGGYTLSFIEAPMLHWPETMFTFLNERGILFTCDFFGAHTAEGMWSDEVEDIMYHAKKYWGEIMMPFRVNAKNALKKISGLDVKMIAPSHGPIYRRPKEILERYIDWSEGKTKEKVLILFTSMWGHAMKAAEIVASELDSKGVEVSMYDASIADPGDVAAELVDSRGLVVASSTLEAHLHPMTTLYLNLAKLLRPPLKYAASIVTYLWGTGADREIRDALQEVGLELVGEIKINVRISENEVKALKKIAEEMAKKVKG</sequence>
<dbReference type="SMART" id="SM00849">
    <property type="entry name" value="Lactamase_B"/>
    <property type="match status" value="1"/>
</dbReference>
<dbReference type="GO" id="GO:0009055">
    <property type="term" value="F:electron transfer activity"/>
    <property type="evidence" value="ECO:0007669"/>
    <property type="project" value="InterPro"/>
</dbReference>
<dbReference type="PIRSF" id="PIRSF005243">
    <property type="entry name" value="ROO"/>
    <property type="match status" value="1"/>
</dbReference>
<comment type="caution">
    <text evidence="2">The sequence shown here is derived from an EMBL/GenBank/DDBJ whole genome shotgun (WGS) entry which is preliminary data.</text>
</comment>
<dbReference type="InterPro" id="IPR029039">
    <property type="entry name" value="Flavoprotein-like_sf"/>
</dbReference>
<evidence type="ECO:0000259" key="1">
    <source>
        <dbReference type="PROSITE" id="PS50902"/>
    </source>
</evidence>
<dbReference type="PANTHER" id="PTHR43717:SF1">
    <property type="entry name" value="ANAEROBIC NITRIC OXIDE REDUCTASE FLAVORUBREDOXIN"/>
    <property type="match status" value="1"/>
</dbReference>
<dbReference type="Gene3D" id="3.60.15.10">
    <property type="entry name" value="Ribonuclease Z/Hydroxyacylglutathione hydrolase-like"/>
    <property type="match status" value="1"/>
</dbReference>
<name>A0A7C2ULK2_9CREN</name>
<reference evidence="2" key="1">
    <citation type="journal article" date="2020" name="mSystems">
        <title>Genome- and Community-Level Interaction Insights into Carbon Utilization and Element Cycling Functions of Hydrothermarchaeota in Hydrothermal Sediment.</title>
        <authorList>
            <person name="Zhou Z."/>
            <person name="Liu Y."/>
            <person name="Xu W."/>
            <person name="Pan J."/>
            <person name="Luo Z.H."/>
            <person name="Li M."/>
        </authorList>
    </citation>
    <scope>NUCLEOTIDE SEQUENCE [LARGE SCALE GENOMIC DNA]</scope>
    <source>
        <strain evidence="2">SpSt-1259</strain>
    </source>
</reference>
<dbReference type="CDD" id="cd07709">
    <property type="entry name" value="flavodiiron_proteins_MBL-fold"/>
    <property type="match status" value="1"/>
</dbReference>
<dbReference type="SUPFAM" id="SSF56281">
    <property type="entry name" value="Metallo-hydrolase/oxidoreductase"/>
    <property type="match status" value="1"/>
</dbReference>
<dbReference type="InterPro" id="IPR016440">
    <property type="entry name" value="Rubredoxin-O_OxRdtase"/>
</dbReference>
<feature type="domain" description="Flavodoxin-like" evidence="1">
    <location>
        <begin position="251"/>
        <end position="388"/>
    </location>
</feature>
<dbReference type="GO" id="GO:0010181">
    <property type="term" value="F:FMN binding"/>
    <property type="evidence" value="ECO:0007669"/>
    <property type="project" value="InterPro"/>
</dbReference>
<dbReference type="Gene3D" id="3.40.50.360">
    <property type="match status" value="1"/>
</dbReference>
<dbReference type="InterPro" id="IPR001279">
    <property type="entry name" value="Metallo-B-lactamas"/>
</dbReference>
<dbReference type="AlphaFoldDB" id="A0A7C2ULK2"/>
<organism evidence="2">
    <name type="scientific">Fervidicoccus fontis</name>
    <dbReference type="NCBI Taxonomy" id="683846"/>
    <lineage>
        <taxon>Archaea</taxon>
        <taxon>Thermoproteota</taxon>
        <taxon>Thermoprotei</taxon>
        <taxon>Fervidicoccales</taxon>
        <taxon>Fervidicoccaceae</taxon>
        <taxon>Fervidicoccus</taxon>
    </lineage>
</organism>